<feature type="domain" description="ABC transporter" evidence="5">
    <location>
        <begin position="2"/>
        <end position="234"/>
    </location>
</feature>
<evidence type="ECO:0000256" key="4">
    <source>
        <dbReference type="ARBA" id="ARBA00022840"/>
    </source>
</evidence>
<dbReference type="EMBL" id="JBHTOH010000025">
    <property type="protein sequence ID" value="MFD1410803.1"/>
    <property type="molecule type" value="Genomic_DNA"/>
</dbReference>
<evidence type="ECO:0000256" key="3">
    <source>
        <dbReference type="ARBA" id="ARBA00022741"/>
    </source>
</evidence>
<dbReference type="InterPro" id="IPR003439">
    <property type="entry name" value="ABC_transporter-like_ATP-bd"/>
</dbReference>
<evidence type="ECO:0000256" key="1">
    <source>
        <dbReference type="ARBA" id="ARBA00005417"/>
    </source>
</evidence>
<dbReference type="GO" id="GO:0005524">
    <property type="term" value="F:ATP binding"/>
    <property type="evidence" value="ECO:0007669"/>
    <property type="project" value="UniProtKB-KW"/>
</dbReference>
<comment type="similarity">
    <text evidence="1">Belongs to the ABC transporter superfamily.</text>
</comment>
<evidence type="ECO:0000256" key="2">
    <source>
        <dbReference type="ARBA" id="ARBA00022448"/>
    </source>
</evidence>
<evidence type="ECO:0000313" key="6">
    <source>
        <dbReference type="EMBL" id="MFD1410803.1"/>
    </source>
</evidence>
<dbReference type="Gene3D" id="3.40.50.300">
    <property type="entry name" value="P-loop containing nucleotide triphosphate hydrolases"/>
    <property type="match status" value="1"/>
</dbReference>
<dbReference type="InterPro" id="IPR027417">
    <property type="entry name" value="P-loop_NTPase"/>
</dbReference>
<accession>A0ABW4BLP3</accession>
<dbReference type="PANTHER" id="PTHR42711">
    <property type="entry name" value="ABC TRANSPORTER ATP-BINDING PROTEIN"/>
    <property type="match status" value="1"/>
</dbReference>
<proteinExistence type="inferred from homology"/>
<organism evidence="6 7">
    <name type="scientific">Lapidilactobacillus gannanensis</name>
    <dbReference type="NCBI Taxonomy" id="2486002"/>
    <lineage>
        <taxon>Bacteria</taxon>
        <taxon>Bacillati</taxon>
        <taxon>Bacillota</taxon>
        <taxon>Bacilli</taxon>
        <taxon>Lactobacillales</taxon>
        <taxon>Lactobacillaceae</taxon>
        <taxon>Lapidilactobacillus</taxon>
    </lineage>
</organism>
<dbReference type="Pfam" id="PF00005">
    <property type="entry name" value="ABC_tran"/>
    <property type="match status" value="1"/>
</dbReference>
<dbReference type="InterPro" id="IPR003593">
    <property type="entry name" value="AAA+_ATPase"/>
</dbReference>
<comment type="caution">
    <text evidence="6">The sequence shown here is derived from an EMBL/GenBank/DDBJ whole genome shotgun (WGS) entry which is preliminary data.</text>
</comment>
<evidence type="ECO:0000313" key="7">
    <source>
        <dbReference type="Proteomes" id="UP001597191"/>
    </source>
</evidence>
<dbReference type="PROSITE" id="PS50893">
    <property type="entry name" value="ABC_TRANSPORTER_2"/>
    <property type="match status" value="1"/>
</dbReference>
<keyword evidence="3" id="KW-0547">Nucleotide-binding</keyword>
<evidence type="ECO:0000259" key="5">
    <source>
        <dbReference type="PROSITE" id="PS50893"/>
    </source>
</evidence>
<reference evidence="7" key="1">
    <citation type="journal article" date="2019" name="Int. J. Syst. Evol. Microbiol.">
        <title>The Global Catalogue of Microorganisms (GCM) 10K type strain sequencing project: providing services to taxonomists for standard genome sequencing and annotation.</title>
        <authorList>
            <consortium name="The Broad Institute Genomics Platform"/>
            <consortium name="The Broad Institute Genome Sequencing Center for Infectious Disease"/>
            <person name="Wu L."/>
            <person name="Ma J."/>
        </authorList>
    </citation>
    <scope>NUCLEOTIDE SEQUENCE [LARGE SCALE GENOMIC DNA]</scope>
    <source>
        <strain evidence="7">CCM 8937</strain>
    </source>
</reference>
<dbReference type="PANTHER" id="PTHR42711:SF5">
    <property type="entry name" value="ABC TRANSPORTER ATP-BINDING PROTEIN NATA"/>
    <property type="match status" value="1"/>
</dbReference>
<sequence>MLQVNHLKKQYGDFKAVNDISFTINQGEILAFLGPNGAGTTTTIKMILNLIVPTAGKVVWDNQVLNSQYQKILANIGAVLEGSRNLYWRLSPVENFEYWGGIRGIRRKVAIKQGLEYLEMFDLLAKKDTPVRELSRGMQQIVAICTSLIHQPKLLLLDEPTLGLDVAASERIQKIVRQLAQQQNMAVLLTTHEMAVAQNLSDRVVMINHGKIVFEDQTKIALQSFQREIYQLTFSHSLPTESLQQLAQYGQLDQLGESSYQLILASPTNLPAILRVLAELPLLSLKKVDLNLETLFKSVINESRVGQ</sequence>
<keyword evidence="2" id="KW-0813">Transport</keyword>
<gene>
    <name evidence="6" type="ORF">ACFQ4R_04130</name>
</gene>
<dbReference type="Proteomes" id="UP001597191">
    <property type="component" value="Unassembled WGS sequence"/>
</dbReference>
<keyword evidence="7" id="KW-1185">Reference proteome</keyword>
<dbReference type="SMART" id="SM00382">
    <property type="entry name" value="AAA"/>
    <property type="match status" value="1"/>
</dbReference>
<dbReference type="SUPFAM" id="SSF52540">
    <property type="entry name" value="P-loop containing nucleoside triphosphate hydrolases"/>
    <property type="match status" value="1"/>
</dbReference>
<dbReference type="InterPro" id="IPR050763">
    <property type="entry name" value="ABC_transporter_ATP-binding"/>
</dbReference>
<dbReference type="CDD" id="cd03230">
    <property type="entry name" value="ABC_DR_subfamily_A"/>
    <property type="match status" value="1"/>
</dbReference>
<protein>
    <submittedName>
        <fullName evidence="6">ABC transporter ATP-binding protein</fullName>
    </submittedName>
</protein>
<name>A0ABW4BLP3_9LACO</name>
<dbReference type="RefSeq" id="WP_125647931.1">
    <property type="nucleotide sequence ID" value="NZ_JBHTOH010000025.1"/>
</dbReference>
<keyword evidence="4 6" id="KW-0067">ATP-binding</keyword>